<keyword evidence="3" id="KW-1185">Reference proteome</keyword>
<dbReference type="OrthoDB" id="7283580at2759"/>
<accession>A0A8S4QPG0</accession>
<dbReference type="PANTHER" id="PTHR15678">
    <property type="entry name" value="ANTIGEN MLAA-22-RELATED"/>
    <property type="match status" value="1"/>
</dbReference>
<dbReference type="InterPro" id="IPR045167">
    <property type="entry name" value="Hobbit"/>
</dbReference>
<dbReference type="Pfam" id="PF10344">
    <property type="entry name" value="Hobbit"/>
    <property type="match status" value="1"/>
</dbReference>
<evidence type="ECO:0000256" key="1">
    <source>
        <dbReference type="SAM" id="Coils"/>
    </source>
</evidence>
<gene>
    <name evidence="2" type="primary">jg19303</name>
    <name evidence="2" type="ORF">PAEG_LOCUS3022</name>
</gene>
<dbReference type="PANTHER" id="PTHR15678:SF6">
    <property type="entry name" value="BRIDGE-LIKE LIPID TRANSFER PROTEIN FAMILY MEMBER 2"/>
    <property type="match status" value="1"/>
</dbReference>
<reference evidence="2" key="1">
    <citation type="submission" date="2022-03" db="EMBL/GenBank/DDBJ databases">
        <authorList>
            <person name="Lindestad O."/>
        </authorList>
    </citation>
    <scope>NUCLEOTIDE SEQUENCE</scope>
</reference>
<comment type="caution">
    <text evidence="2">The sequence shown here is derived from an EMBL/GenBank/DDBJ whole genome shotgun (WGS) entry which is preliminary data.</text>
</comment>
<organism evidence="2 3">
    <name type="scientific">Pararge aegeria aegeria</name>
    <dbReference type="NCBI Taxonomy" id="348720"/>
    <lineage>
        <taxon>Eukaryota</taxon>
        <taxon>Metazoa</taxon>
        <taxon>Ecdysozoa</taxon>
        <taxon>Arthropoda</taxon>
        <taxon>Hexapoda</taxon>
        <taxon>Insecta</taxon>
        <taxon>Pterygota</taxon>
        <taxon>Neoptera</taxon>
        <taxon>Endopterygota</taxon>
        <taxon>Lepidoptera</taxon>
        <taxon>Glossata</taxon>
        <taxon>Ditrysia</taxon>
        <taxon>Papilionoidea</taxon>
        <taxon>Nymphalidae</taxon>
        <taxon>Satyrinae</taxon>
        <taxon>Satyrini</taxon>
        <taxon>Parargina</taxon>
        <taxon>Pararge</taxon>
    </lineage>
</organism>
<keyword evidence="1" id="KW-0175">Coiled coil</keyword>
<evidence type="ECO:0000313" key="2">
    <source>
        <dbReference type="EMBL" id="CAH2211185.1"/>
    </source>
</evidence>
<proteinExistence type="predicted"/>
<feature type="non-terminal residue" evidence="2">
    <location>
        <position position="1"/>
    </location>
</feature>
<sequence>MSDDPFEVKLRDNYELLEDEYKESEKRRIMLDAKIDEIVIEMSDDPFEVKLRDNYELLEDEYKESEKRRIMLDAK</sequence>
<name>A0A8S4QPG0_9NEOP</name>
<dbReference type="Proteomes" id="UP000838756">
    <property type="component" value="Unassembled WGS sequence"/>
</dbReference>
<feature type="coiled-coil region" evidence="1">
    <location>
        <begin position="7"/>
        <end position="75"/>
    </location>
</feature>
<dbReference type="EMBL" id="CAKXAJ010009422">
    <property type="protein sequence ID" value="CAH2211185.1"/>
    <property type="molecule type" value="Genomic_DNA"/>
</dbReference>
<protein>
    <submittedName>
        <fullName evidence="2">Jg19303 protein</fullName>
    </submittedName>
</protein>
<evidence type="ECO:0000313" key="3">
    <source>
        <dbReference type="Proteomes" id="UP000838756"/>
    </source>
</evidence>
<dbReference type="AlphaFoldDB" id="A0A8S4QPG0"/>